<evidence type="ECO:0008006" key="4">
    <source>
        <dbReference type="Google" id="ProtNLM"/>
    </source>
</evidence>
<dbReference type="CDD" id="cd02972">
    <property type="entry name" value="DsbA_family"/>
    <property type="match status" value="1"/>
</dbReference>
<dbReference type="Gene3D" id="3.40.30.10">
    <property type="entry name" value="Glutaredoxin"/>
    <property type="match status" value="1"/>
</dbReference>
<gene>
    <name evidence="2" type="ORF">LTR05_003415</name>
</gene>
<sequence length="235" mass="26757">MSLAPKFSGQLLPLHDSTPPKPGQTSQIPHTLELYLDYVCPFSAKQFLTFYNDVVPLIRSKYHTPGVRVIFRQQIQPWHPSSTLVHEAGAAVLQIAPGKFWEFSKVLFERQEEYFDVKVVNETRNQTYKRLAELAEETTGVEKAKVYELLRVGEEPDKDGGLNIGNKVTDDVKYMTKTNRLVGVHVTPTVLFDGWPEGSISSSWTKDQWAEWLEKNLKFETTEAGRRSNAVLSPF</sequence>
<protein>
    <recommendedName>
        <fullName evidence="4">Thioredoxin-like fold domain-containing protein</fullName>
    </recommendedName>
</protein>
<reference evidence="2 3" key="1">
    <citation type="submission" date="2023-08" db="EMBL/GenBank/DDBJ databases">
        <title>Black Yeasts Isolated from many extreme environments.</title>
        <authorList>
            <person name="Coleine C."/>
            <person name="Stajich J.E."/>
            <person name="Selbmann L."/>
        </authorList>
    </citation>
    <scope>NUCLEOTIDE SEQUENCE [LARGE SCALE GENOMIC DNA]</scope>
    <source>
        <strain evidence="2 3">CCFEE 5910</strain>
    </source>
</reference>
<accession>A0AAN7YIX2</accession>
<comment type="caution">
    <text evidence="2">The sequence shown here is derived from an EMBL/GenBank/DDBJ whole genome shotgun (WGS) entry which is preliminary data.</text>
</comment>
<name>A0AAN7YIX2_9EURO</name>
<proteinExistence type="predicted"/>
<keyword evidence="3" id="KW-1185">Reference proteome</keyword>
<evidence type="ECO:0000313" key="2">
    <source>
        <dbReference type="EMBL" id="KAK5089191.1"/>
    </source>
</evidence>
<evidence type="ECO:0000256" key="1">
    <source>
        <dbReference type="SAM" id="MobiDB-lite"/>
    </source>
</evidence>
<dbReference type="PANTHER" id="PTHR33875">
    <property type="entry name" value="OS09G0542200 PROTEIN"/>
    <property type="match status" value="1"/>
</dbReference>
<dbReference type="SUPFAM" id="SSF52833">
    <property type="entry name" value="Thioredoxin-like"/>
    <property type="match status" value="1"/>
</dbReference>
<organism evidence="2 3">
    <name type="scientific">Lithohypha guttulata</name>
    <dbReference type="NCBI Taxonomy" id="1690604"/>
    <lineage>
        <taxon>Eukaryota</taxon>
        <taxon>Fungi</taxon>
        <taxon>Dikarya</taxon>
        <taxon>Ascomycota</taxon>
        <taxon>Pezizomycotina</taxon>
        <taxon>Eurotiomycetes</taxon>
        <taxon>Chaetothyriomycetidae</taxon>
        <taxon>Chaetothyriales</taxon>
        <taxon>Trichomeriaceae</taxon>
        <taxon>Lithohypha</taxon>
    </lineage>
</organism>
<dbReference type="PANTHER" id="PTHR33875:SF2">
    <property type="entry name" value="ACR183CP"/>
    <property type="match status" value="1"/>
</dbReference>
<feature type="region of interest" description="Disordered" evidence="1">
    <location>
        <begin position="1"/>
        <end position="26"/>
    </location>
</feature>
<dbReference type="InterPro" id="IPR036249">
    <property type="entry name" value="Thioredoxin-like_sf"/>
</dbReference>
<evidence type="ECO:0000313" key="3">
    <source>
        <dbReference type="Proteomes" id="UP001309876"/>
    </source>
</evidence>
<dbReference type="Proteomes" id="UP001309876">
    <property type="component" value="Unassembled WGS sequence"/>
</dbReference>
<dbReference type="EMBL" id="JAVRRJ010000002">
    <property type="protein sequence ID" value="KAK5089191.1"/>
    <property type="molecule type" value="Genomic_DNA"/>
</dbReference>
<dbReference type="AlphaFoldDB" id="A0AAN7YIX2"/>